<dbReference type="Pfam" id="PF13552">
    <property type="entry name" value="DUF4127"/>
    <property type="match status" value="1"/>
</dbReference>
<gene>
    <name evidence="2" type="ORF">SAMEA4364220_01404</name>
</gene>
<dbReference type="EMBL" id="LT906446">
    <property type="protein sequence ID" value="SNV01243.1"/>
    <property type="molecule type" value="Genomic_DNA"/>
</dbReference>
<keyword evidence="1" id="KW-0812">Transmembrane</keyword>
<dbReference type="GeneID" id="78507403"/>
<organism evidence="2 3">
    <name type="scientific">Megamonas hypermegale</name>
    <dbReference type="NCBI Taxonomy" id="158847"/>
    <lineage>
        <taxon>Bacteria</taxon>
        <taxon>Bacillati</taxon>
        <taxon>Bacillota</taxon>
        <taxon>Negativicutes</taxon>
        <taxon>Selenomonadales</taxon>
        <taxon>Selenomonadaceae</taxon>
        <taxon>Megamonas</taxon>
    </lineage>
</organism>
<feature type="transmembrane region" description="Helical" evidence="1">
    <location>
        <begin position="7"/>
        <end position="29"/>
    </location>
</feature>
<dbReference type="InterPro" id="IPR025394">
    <property type="entry name" value="DUF4127"/>
</dbReference>
<dbReference type="RefSeq" id="WP_036254321.1">
    <property type="nucleotide sequence ID" value="NZ_LT906446.1"/>
</dbReference>
<keyword evidence="1" id="KW-0472">Membrane</keyword>
<evidence type="ECO:0008006" key="4">
    <source>
        <dbReference type="Google" id="ProtNLM"/>
    </source>
</evidence>
<evidence type="ECO:0000313" key="3">
    <source>
        <dbReference type="Proteomes" id="UP000215383"/>
    </source>
</evidence>
<dbReference type="AlphaFoldDB" id="A0A239TX36"/>
<reference evidence="2 3" key="1">
    <citation type="submission" date="2017-06" db="EMBL/GenBank/DDBJ databases">
        <authorList>
            <consortium name="Pathogen Informatics"/>
        </authorList>
    </citation>
    <scope>NUCLEOTIDE SEQUENCE [LARGE SCALE GENOMIC DNA]</scope>
    <source>
        <strain evidence="2 3">NCTC10570</strain>
    </source>
</reference>
<evidence type="ECO:0000256" key="1">
    <source>
        <dbReference type="SAM" id="Phobius"/>
    </source>
</evidence>
<protein>
    <recommendedName>
        <fullName evidence="4">DUF4127 domain-containing protein</fullName>
    </recommendedName>
</protein>
<evidence type="ECO:0000313" key="2">
    <source>
        <dbReference type="EMBL" id="SNV01243.1"/>
    </source>
</evidence>
<proteinExistence type="predicted"/>
<dbReference type="eggNOG" id="ENOG502Z7Q0">
    <property type="taxonomic scope" value="Bacteria"/>
</dbReference>
<keyword evidence="1" id="KW-1133">Transmembrane helix</keyword>
<keyword evidence="3" id="KW-1185">Reference proteome</keyword>
<sequence>MSILKKIVLVYVMVFSIFCFTGNIALAHLNKTILFVPHDNRPISFKQTADNIRDLGYEVLTPPEELLGNRTNPQGHPDELAEWVIDNAKKADSAVISADSMIYGSLVASRKHNLSVETAQQRAENFARIHEANPSLKLYVFASIMRTPQTSEASGSEDASYYAQYGTDIARYTALTDKKVQDGLNRSERKQMKMYEQNIPKEALEDWLGRRATNLEANKKLIDLTKKGDITYLALGCDDNAKYSQTNMERRELDDFAKSLGSSRYQSVAGIDEIGFVLLTRCVNNLQGDIPFVSVHYAKGTGANTIPAYSNEPIKDSIKTHVKMAGGLPVTSDKRANLVFMVNTNFDGTTGAANDLSNTYTPNENVLNFVQMVNTKVAEGKNVGIGDITFGNGSDNSLMITLYNQKLLDKINAYSGWNTPTNSTGYALAMGMCANYTDRVGILKMLEVRYLDDWLYQANIRQTVANKLNSMPGEGTYGDTKTRTVPAEELATKLLQEKIAQYDLATFDGQSYVKDTQVRFPWERMFEADFIFPQEEQINMESEQNPIEK</sequence>
<accession>A0A239TX36</accession>
<dbReference type="Proteomes" id="UP000215383">
    <property type="component" value="Chromosome 1"/>
</dbReference>
<name>A0A239TX36_9FIRM</name>